<dbReference type="SMART" id="SM00387">
    <property type="entry name" value="HATPase_c"/>
    <property type="match status" value="1"/>
</dbReference>
<evidence type="ECO:0000256" key="1">
    <source>
        <dbReference type="ARBA" id="ARBA00000085"/>
    </source>
</evidence>
<feature type="domain" description="Histidine kinase" evidence="10">
    <location>
        <begin position="415"/>
        <end position="610"/>
    </location>
</feature>
<dbReference type="InterPro" id="IPR005467">
    <property type="entry name" value="His_kinase_dom"/>
</dbReference>
<keyword evidence="9" id="KW-0812">Transmembrane</keyword>
<evidence type="ECO:0000256" key="8">
    <source>
        <dbReference type="ARBA" id="ARBA00023012"/>
    </source>
</evidence>
<keyword evidence="9" id="KW-1133">Transmembrane helix</keyword>
<evidence type="ECO:0000256" key="5">
    <source>
        <dbReference type="ARBA" id="ARBA00022741"/>
    </source>
</evidence>
<evidence type="ECO:0000256" key="2">
    <source>
        <dbReference type="ARBA" id="ARBA00012438"/>
    </source>
</evidence>
<dbReference type="Pfam" id="PF02518">
    <property type="entry name" value="HATPase_c"/>
    <property type="match status" value="1"/>
</dbReference>
<keyword evidence="8" id="KW-0902">Two-component regulatory system</keyword>
<keyword evidence="6 11" id="KW-0418">Kinase</keyword>
<keyword evidence="4" id="KW-0808">Transferase</keyword>
<dbReference type="GO" id="GO:0016020">
    <property type="term" value="C:membrane"/>
    <property type="evidence" value="ECO:0007669"/>
    <property type="project" value="InterPro"/>
</dbReference>
<dbReference type="EC" id="2.7.13.3" evidence="2"/>
<dbReference type="RefSeq" id="WP_170848963.1">
    <property type="nucleotide sequence ID" value="NZ_CBCRYP010000050.1"/>
</dbReference>
<dbReference type="GO" id="GO:0046983">
    <property type="term" value="F:protein dimerization activity"/>
    <property type="evidence" value="ECO:0007669"/>
    <property type="project" value="InterPro"/>
</dbReference>
<feature type="transmembrane region" description="Helical" evidence="9">
    <location>
        <begin position="50"/>
        <end position="71"/>
    </location>
</feature>
<organism evidence="11 12">
    <name type="scientific">Paracoccus aminovorans</name>
    <dbReference type="NCBI Taxonomy" id="34004"/>
    <lineage>
        <taxon>Bacteria</taxon>
        <taxon>Pseudomonadati</taxon>
        <taxon>Pseudomonadota</taxon>
        <taxon>Alphaproteobacteria</taxon>
        <taxon>Rhodobacterales</taxon>
        <taxon>Paracoccaceae</taxon>
        <taxon>Paracoccus</taxon>
    </lineage>
</organism>
<keyword evidence="5" id="KW-0547">Nucleotide-binding</keyword>
<evidence type="ECO:0000313" key="11">
    <source>
        <dbReference type="EMBL" id="SFH85354.1"/>
    </source>
</evidence>
<dbReference type="Gene3D" id="1.20.5.1930">
    <property type="match status" value="1"/>
</dbReference>
<evidence type="ECO:0000256" key="9">
    <source>
        <dbReference type="SAM" id="Phobius"/>
    </source>
</evidence>
<dbReference type="Gene3D" id="3.30.565.10">
    <property type="entry name" value="Histidine kinase-like ATPase, C-terminal domain"/>
    <property type="match status" value="1"/>
</dbReference>
<dbReference type="InterPro" id="IPR011712">
    <property type="entry name" value="Sig_transdc_His_kin_sub3_dim/P"/>
</dbReference>
<dbReference type="GO" id="GO:0005524">
    <property type="term" value="F:ATP binding"/>
    <property type="evidence" value="ECO:0007669"/>
    <property type="project" value="UniProtKB-KW"/>
</dbReference>
<dbReference type="STRING" id="34004.SAMN04488021_1384"/>
<keyword evidence="3" id="KW-0597">Phosphoprotein</keyword>
<evidence type="ECO:0000256" key="3">
    <source>
        <dbReference type="ARBA" id="ARBA00022553"/>
    </source>
</evidence>
<keyword evidence="12" id="KW-1185">Reference proteome</keyword>
<dbReference type="Proteomes" id="UP000183635">
    <property type="component" value="Unassembled WGS sequence"/>
</dbReference>
<evidence type="ECO:0000256" key="7">
    <source>
        <dbReference type="ARBA" id="ARBA00022840"/>
    </source>
</evidence>
<gene>
    <name evidence="11" type="ORF">SAMN04488021_1384</name>
</gene>
<dbReference type="PANTHER" id="PTHR24421">
    <property type="entry name" value="NITRATE/NITRITE SENSOR PROTEIN NARX-RELATED"/>
    <property type="match status" value="1"/>
</dbReference>
<dbReference type="InterPro" id="IPR036890">
    <property type="entry name" value="HATPase_C_sf"/>
</dbReference>
<evidence type="ECO:0000259" key="10">
    <source>
        <dbReference type="PROSITE" id="PS50109"/>
    </source>
</evidence>
<evidence type="ECO:0000313" key="12">
    <source>
        <dbReference type="Proteomes" id="UP000183635"/>
    </source>
</evidence>
<dbReference type="PANTHER" id="PTHR24421:SF10">
    <property type="entry name" value="NITRATE_NITRITE SENSOR PROTEIN NARQ"/>
    <property type="match status" value="1"/>
</dbReference>
<reference evidence="11 12" key="1">
    <citation type="submission" date="2016-10" db="EMBL/GenBank/DDBJ databases">
        <authorList>
            <person name="de Groot N.N."/>
        </authorList>
    </citation>
    <scope>NUCLEOTIDE SEQUENCE [LARGE SCALE GENOMIC DNA]</scope>
    <source>
        <strain evidence="11 12">DSM 8537</strain>
    </source>
</reference>
<dbReference type="EMBL" id="FOPU01000038">
    <property type="protein sequence ID" value="SFH85354.1"/>
    <property type="molecule type" value="Genomic_DNA"/>
</dbReference>
<evidence type="ECO:0000256" key="4">
    <source>
        <dbReference type="ARBA" id="ARBA00022679"/>
    </source>
</evidence>
<sequence>MPRTAVQKSSGRMMPGRGPLRGVAARPSRWLPGHPAGLHDLRRRPIYARLLVLLCCIAVTAILILAGSLFLGDYIPANRAEAAQARQHELFWRAQSEAARPAAPIGSVGWTPVRGNRALAAELARAAAAEREIARALAEGAPPASWRPMARDLAASYLRIGTLLQRELDIRRTAVSVLQLAGLLFLLFCIARIALDLRRTLVERLDRIGAAVPGAAAPPSVAADEMARLEGRVTGLVERLAAEAASAGETRDALRRMAGAQDFLARFVELINTWALDEAMLRKVLYALERALDADNAAILYTEDGPVLSHGRSLHSSREPLAPGDETMNALRRSDASTLVETDPEDSRVRTVAAAFVEPSGETGVLLVETDAERLPDAAGMQMLAIAAGLLSITARFQNHDREGRRLAVLEERAAIARELHDSLAQSLSFMKIQLARLQSGSHAGAADSRAVIAELRTGLDTAYRELRELLATFRVHMDVRGLRYALQSAIDEFSQRSDLAISLDNQLDTVQLTVNEEFHILQIVREALSNILHHADAENAAIALSAGADRRVRIVIEDDGIGYEPATEGRDHHGHAIMTERACSLGGTLEVEARPQGGTRVRLTFTPKAAQ</sequence>
<comment type="catalytic activity">
    <reaction evidence="1">
        <text>ATP + protein L-histidine = ADP + protein N-phospho-L-histidine.</text>
        <dbReference type="EC" id="2.7.13.3"/>
    </reaction>
</comment>
<dbReference type="AlphaFoldDB" id="A0A1I3DF42"/>
<dbReference type="SUPFAM" id="SSF55874">
    <property type="entry name" value="ATPase domain of HSP90 chaperone/DNA topoisomerase II/histidine kinase"/>
    <property type="match status" value="1"/>
</dbReference>
<keyword evidence="7" id="KW-0067">ATP-binding</keyword>
<dbReference type="CDD" id="cd16917">
    <property type="entry name" value="HATPase_UhpB-NarQ-NarX-like"/>
    <property type="match status" value="1"/>
</dbReference>
<dbReference type="PROSITE" id="PS50109">
    <property type="entry name" value="HIS_KIN"/>
    <property type="match status" value="1"/>
</dbReference>
<name>A0A1I3DF42_9RHOB</name>
<evidence type="ECO:0000256" key="6">
    <source>
        <dbReference type="ARBA" id="ARBA00022777"/>
    </source>
</evidence>
<protein>
    <recommendedName>
        <fullName evidence="2">histidine kinase</fullName>
        <ecNumber evidence="2">2.7.13.3</ecNumber>
    </recommendedName>
</protein>
<accession>A0A1I3DF42</accession>
<dbReference type="InterPro" id="IPR050482">
    <property type="entry name" value="Sensor_HK_TwoCompSys"/>
</dbReference>
<keyword evidence="9" id="KW-0472">Membrane</keyword>
<dbReference type="Pfam" id="PF07730">
    <property type="entry name" value="HisKA_3"/>
    <property type="match status" value="1"/>
</dbReference>
<dbReference type="GO" id="GO:0000155">
    <property type="term" value="F:phosphorelay sensor kinase activity"/>
    <property type="evidence" value="ECO:0007669"/>
    <property type="project" value="InterPro"/>
</dbReference>
<proteinExistence type="predicted"/>
<dbReference type="InterPro" id="IPR003594">
    <property type="entry name" value="HATPase_dom"/>
</dbReference>